<dbReference type="EMBL" id="JARMAB010000025">
    <property type="protein sequence ID" value="MED1204655.1"/>
    <property type="molecule type" value="Genomic_DNA"/>
</dbReference>
<evidence type="ECO:0000313" key="2">
    <source>
        <dbReference type="Proteomes" id="UP001341444"/>
    </source>
</evidence>
<gene>
    <name evidence="1" type="ORF">P4T90_16535</name>
</gene>
<dbReference type="Proteomes" id="UP001341444">
    <property type="component" value="Unassembled WGS sequence"/>
</dbReference>
<reference evidence="1 2" key="1">
    <citation type="submission" date="2023-03" db="EMBL/GenBank/DDBJ databases">
        <title>Bacillus Genome Sequencing.</title>
        <authorList>
            <person name="Dunlap C."/>
        </authorList>
    </citation>
    <scope>NUCLEOTIDE SEQUENCE [LARGE SCALE GENOMIC DNA]</scope>
    <source>
        <strain evidence="1 2">B-23453</strain>
    </source>
</reference>
<organism evidence="1 2">
    <name type="scientific">Heyndrickxia acidicola</name>
    <dbReference type="NCBI Taxonomy" id="209389"/>
    <lineage>
        <taxon>Bacteria</taxon>
        <taxon>Bacillati</taxon>
        <taxon>Bacillota</taxon>
        <taxon>Bacilli</taxon>
        <taxon>Bacillales</taxon>
        <taxon>Bacillaceae</taxon>
        <taxon>Heyndrickxia</taxon>
    </lineage>
</organism>
<proteinExistence type="predicted"/>
<name>A0ABU6MJ18_9BACI</name>
<evidence type="ECO:0000313" key="1">
    <source>
        <dbReference type="EMBL" id="MED1204655.1"/>
    </source>
</evidence>
<accession>A0ABU6MJ18</accession>
<sequence>MLVIIWEKVTFFNINGHFFVNPWQLVSMDALYEIWENEEWKPTGV</sequence>
<protein>
    <submittedName>
        <fullName evidence="1">Uncharacterized protein</fullName>
    </submittedName>
</protein>
<dbReference type="RefSeq" id="WP_157090704.1">
    <property type="nucleotide sequence ID" value="NZ_JARMAB010000025.1"/>
</dbReference>
<comment type="caution">
    <text evidence="1">The sequence shown here is derived from an EMBL/GenBank/DDBJ whole genome shotgun (WGS) entry which is preliminary data.</text>
</comment>
<keyword evidence="2" id="KW-1185">Reference proteome</keyword>